<comment type="caution">
    <text evidence="2">The sequence shown here is derived from an EMBL/GenBank/DDBJ whole genome shotgun (WGS) entry which is preliminary data.</text>
</comment>
<proteinExistence type="predicted"/>
<keyword evidence="2" id="KW-0687">Ribonucleoprotein</keyword>
<sequence length="233" mass="26143">MRMSVAPSKSGLSEPFAAPDPGSRVEVEVGGRVWLLDRAADMEALWDAMDDEDLDEDERLPYWAEVWPASVLLGRHILRNADRLAGRACLDIGCGLGLTGLIAASVGAHVAAFDYEWPAVRFARHNAALNDVPQPLWLLMDWRDPAVRARAFDFIWGGDVLYEKRFFDPLIRLFRHALAPDGRIWIGEPVRTVSRPVWERLADEGFEARKLTVEKVALCGQNATVNLWEITIP</sequence>
<keyword evidence="2" id="KW-0489">Methyltransferase</keyword>
<dbReference type="CDD" id="cd02440">
    <property type="entry name" value="AdoMet_MTases"/>
    <property type="match status" value="1"/>
</dbReference>
<dbReference type="Pfam" id="PF10294">
    <property type="entry name" value="Methyltransf_16"/>
    <property type="match status" value="1"/>
</dbReference>
<reference evidence="2 3" key="1">
    <citation type="submission" date="2015-09" db="EMBL/GenBank/DDBJ databases">
        <title>Genome of Desulfovibrio dechloracetivorans BerOc1, a mercury methylating strain isolated from highly hydrocarbons and metals contaminated coastal sediments.</title>
        <authorList>
            <person name="Goni Urriza M."/>
            <person name="Gassie C."/>
            <person name="Bouchez O."/>
            <person name="Klopp C."/>
            <person name="Ranchou-Peyruse A."/>
            <person name="Remy G."/>
        </authorList>
    </citation>
    <scope>NUCLEOTIDE SEQUENCE [LARGE SCALE GENOMIC DNA]</scope>
    <source>
        <strain evidence="2 3">BerOc1</strain>
    </source>
</reference>
<accession>A0A1J5MXT0</accession>
<dbReference type="Gene3D" id="3.40.50.150">
    <property type="entry name" value="Vaccinia Virus protein VP39"/>
    <property type="match status" value="1"/>
</dbReference>
<dbReference type="GO" id="GO:0005840">
    <property type="term" value="C:ribosome"/>
    <property type="evidence" value="ECO:0007669"/>
    <property type="project" value="UniProtKB-KW"/>
</dbReference>
<keyword evidence="3" id="KW-1185">Reference proteome</keyword>
<dbReference type="EMBL" id="LKAQ01000004">
    <property type="protein sequence ID" value="OIQ51333.1"/>
    <property type="molecule type" value="Genomic_DNA"/>
</dbReference>
<dbReference type="SUPFAM" id="SSF53335">
    <property type="entry name" value="S-adenosyl-L-methionine-dependent methyltransferases"/>
    <property type="match status" value="1"/>
</dbReference>
<dbReference type="InterPro" id="IPR019410">
    <property type="entry name" value="Methyltransf_16"/>
</dbReference>
<dbReference type="AlphaFoldDB" id="A0A1J5MXT0"/>
<name>A0A1J5MXT0_9BACT</name>
<keyword evidence="2" id="KW-0808">Transferase</keyword>
<organism evidence="2 3">
    <name type="scientific">Pseudodesulfovibrio hydrargyri</name>
    <dbReference type="NCBI Taxonomy" id="2125990"/>
    <lineage>
        <taxon>Bacteria</taxon>
        <taxon>Pseudomonadati</taxon>
        <taxon>Thermodesulfobacteriota</taxon>
        <taxon>Desulfovibrionia</taxon>
        <taxon>Desulfovibrionales</taxon>
        <taxon>Desulfovibrionaceae</taxon>
    </lineage>
</organism>
<dbReference type="GO" id="GO:0008168">
    <property type="term" value="F:methyltransferase activity"/>
    <property type="evidence" value="ECO:0007669"/>
    <property type="project" value="UniProtKB-KW"/>
</dbReference>
<dbReference type="GO" id="GO:0032259">
    <property type="term" value="P:methylation"/>
    <property type="evidence" value="ECO:0007669"/>
    <property type="project" value="UniProtKB-KW"/>
</dbReference>
<dbReference type="PANTHER" id="PTHR14614">
    <property type="entry name" value="HEPATOCELLULAR CARCINOMA-ASSOCIATED ANTIGEN"/>
    <property type="match status" value="1"/>
</dbReference>
<evidence type="ECO:0000313" key="2">
    <source>
        <dbReference type="EMBL" id="OIQ51333.1"/>
    </source>
</evidence>
<evidence type="ECO:0000313" key="3">
    <source>
        <dbReference type="Proteomes" id="UP000181901"/>
    </source>
</evidence>
<dbReference type="InterPro" id="IPR029063">
    <property type="entry name" value="SAM-dependent_MTases_sf"/>
</dbReference>
<feature type="region of interest" description="Disordered" evidence="1">
    <location>
        <begin position="1"/>
        <end position="23"/>
    </location>
</feature>
<keyword evidence="2" id="KW-0689">Ribosomal protein</keyword>
<protein>
    <submittedName>
        <fullName evidence="2">Ribosomal protein L11 methyltransferase</fullName>
    </submittedName>
</protein>
<gene>
    <name evidence="2" type="primary">prmA_2</name>
    <name evidence="2" type="ORF">BerOc1_03283</name>
</gene>
<dbReference type="Proteomes" id="UP000181901">
    <property type="component" value="Unassembled WGS sequence"/>
</dbReference>
<evidence type="ECO:0000256" key="1">
    <source>
        <dbReference type="SAM" id="MobiDB-lite"/>
    </source>
</evidence>